<dbReference type="EMBL" id="CP029255">
    <property type="protein sequence ID" value="AWK03835.1"/>
    <property type="molecule type" value="Genomic_DNA"/>
</dbReference>
<reference evidence="2 3" key="1">
    <citation type="submission" date="2018-05" db="EMBL/GenBank/DDBJ databases">
        <title>Genome sequencing of Flavobacterium sp. HYN0056.</title>
        <authorList>
            <person name="Yi H."/>
            <person name="Baek C."/>
        </authorList>
    </citation>
    <scope>NUCLEOTIDE SEQUENCE [LARGE SCALE GENOMIC DNA]</scope>
    <source>
        <strain evidence="2 3">HYN0056</strain>
    </source>
</reference>
<keyword evidence="3" id="KW-1185">Reference proteome</keyword>
<evidence type="ECO:0000313" key="3">
    <source>
        <dbReference type="Proteomes" id="UP000245250"/>
    </source>
</evidence>
<dbReference type="KEGG" id="fcr:HYN56_06180"/>
<evidence type="ECO:0000313" key="2">
    <source>
        <dbReference type="EMBL" id="AWK03835.1"/>
    </source>
</evidence>
<keyword evidence="1" id="KW-1277">Toxin-antitoxin system</keyword>
<name>A0A2S1YIE1_9FLAO</name>
<dbReference type="Gene3D" id="3.30.2310.20">
    <property type="entry name" value="RelE-like"/>
    <property type="match status" value="1"/>
</dbReference>
<evidence type="ECO:0008006" key="4">
    <source>
        <dbReference type="Google" id="ProtNLM"/>
    </source>
</evidence>
<dbReference type="Proteomes" id="UP000245250">
    <property type="component" value="Chromosome"/>
</dbReference>
<organism evidence="2 3">
    <name type="scientific">Flavobacterium crocinum</name>
    <dbReference type="NCBI Taxonomy" id="2183896"/>
    <lineage>
        <taxon>Bacteria</taxon>
        <taxon>Pseudomonadati</taxon>
        <taxon>Bacteroidota</taxon>
        <taxon>Flavobacteriia</taxon>
        <taxon>Flavobacteriales</taxon>
        <taxon>Flavobacteriaceae</taxon>
        <taxon>Flavobacterium</taxon>
    </lineage>
</organism>
<dbReference type="RefSeq" id="WP_109191378.1">
    <property type="nucleotide sequence ID" value="NZ_CP029255.1"/>
</dbReference>
<dbReference type="AlphaFoldDB" id="A0A2S1YIE1"/>
<dbReference type="OrthoDB" id="1098070at2"/>
<sequence length="97" mass="11832">MKIVWSKKAKYNFYSIRNYLELYWSPLIAEKFILDVLRVNKLLEKNPQVGKYRDDLQCREIVISKNITLYYEIKENQIKLIAFWNNRQKPPLNSYDL</sequence>
<dbReference type="InterPro" id="IPR007712">
    <property type="entry name" value="RelE/ParE_toxin"/>
</dbReference>
<dbReference type="InterPro" id="IPR035093">
    <property type="entry name" value="RelE/ParE_toxin_dom_sf"/>
</dbReference>
<evidence type="ECO:0000256" key="1">
    <source>
        <dbReference type="ARBA" id="ARBA00022649"/>
    </source>
</evidence>
<dbReference type="Pfam" id="PF05016">
    <property type="entry name" value="ParE_toxin"/>
    <property type="match status" value="1"/>
</dbReference>
<gene>
    <name evidence="2" type="ORF">HYN56_06180</name>
</gene>
<protein>
    <recommendedName>
        <fullName evidence="4">Type II toxin-antitoxin system RelE/ParE family toxin</fullName>
    </recommendedName>
</protein>
<accession>A0A2S1YIE1</accession>
<proteinExistence type="predicted"/>